<name>A0A8B6D407_MYTGA</name>
<sequence>MNTEHKNICIGTLDYDLSPYTQLLKDFIRVYNMKQDSCVCFFVRTEKVWEIDYMLVRELSHYFWIGKCTDSPKTDGKSEYEKFIWTIKMSSSEDEQEDITDQDCDAALMEFIAGTDFDKLLKEDFEMR</sequence>
<dbReference type="AlphaFoldDB" id="A0A8B6D407"/>
<accession>A0A8B6D407</accession>
<comment type="caution">
    <text evidence="1">The sequence shown here is derived from an EMBL/GenBank/DDBJ whole genome shotgun (WGS) entry which is preliminary data.</text>
</comment>
<organism evidence="1 2">
    <name type="scientific">Mytilus galloprovincialis</name>
    <name type="common">Mediterranean mussel</name>
    <dbReference type="NCBI Taxonomy" id="29158"/>
    <lineage>
        <taxon>Eukaryota</taxon>
        <taxon>Metazoa</taxon>
        <taxon>Spiralia</taxon>
        <taxon>Lophotrochozoa</taxon>
        <taxon>Mollusca</taxon>
        <taxon>Bivalvia</taxon>
        <taxon>Autobranchia</taxon>
        <taxon>Pteriomorphia</taxon>
        <taxon>Mytilida</taxon>
        <taxon>Mytiloidea</taxon>
        <taxon>Mytilidae</taxon>
        <taxon>Mytilinae</taxon>
        <taxon>Mytilus</taxon>
    </lineage>
</organism>
<evidence type="ECO:0000313" key="1">
    <source>
        <dbReference type="EMBL" id="VDI14700.1"/>
    </source>
</evidence>
<dbReference type="Proteomes" id="UP000596742">
    <property type="component" value="Unassembled WGS sequence"/>
</dbReference>
<protein>
    <submittedName>
        <fullName evidence="1">Uncharacterized protein</fullName>
    </submittedName>
</protein>
<dbReference type="EMBL" id="UYJE01002907">
    <property type="protein sequence ID" value="VDI14700.1"/>
    <property type="molecule type" value="Genomic_DNA"/>
</dbReference>
<reference evidence="1" key="1">
    <citation type="submission" date="2018-11" db="EMBL/GenBank/DDBJ databases">
        <authorList>
            <person name="Alioto T."/>
            <person name="Alioto T."/>
        </authorList>
    </citation>
    <scope>NUCLEOTIDE SEQUENCE</scope>
</reference>
<gene>
    <name evidence="1" type="ORF">MGAL_10B063375</name>
</gene>
<proteinExistence type="predicted"/>
<keyword evidence="2" id="KW-1185">Reference proteome</keyword>
<evidence type="ECO:0000313" key="2">
    <source>
        <dbReference type="Proteomes" id="UP000596742"/>
    </source>
</evidence>